<gene>
    <name evidence="1" type="ORF">N302_03141</name>
</gene>
<accession>A0A091ECF2</accession>
<keyword evidence="2" id="KW-1185">Reference proteome</keyword>
<dbReference type="AlphaFoldDB" id="A0A091ECF2"/>
<reference evidence="1 2" key="1">
    <citation type="submission" date="2014-04" db="EMBL/GenBank/DDBJ databases">
        <title>Genome evolution of avian class.</title>
        <authorList>
            <person name="Zhang G."/>
            <person name="Li C."/>
        </authorList>
    </citation>
    <scope>NUCLEOTIDE SEQUENCE [LARGE SCALE GENOMIC DNA]</scope>
    <source>
        <strain evidence="1">BGI_N302</strain>
    </source>
</reference>
<evidence type="ECO:0000313" key="1">
    <source>
        <dbReference type="EMBL" id="KFO54079.1"/>
    </source>
</evidence>
<organism evidence="1 2">
    <name type="scientific">Corvus brachyrhynchos</name>
    <name type="common">American crow</name>
    <dbReference type="NCBI Taxonomy" id="85066"/>
    <lineage>
        <taxon>Eukaryota</taxon>
        <taxon>Metazoa</taxon>
        <taxon>Chordata</taxon>
        <taxon>Craniata</taxon>
        <taxon>Vertebrata</taxon>
        <taxon>Euteleostomi</taxon>
        <taxon>Archelosauria</taxon>
        <taxon>Archosauria</taxon>
        <taxon>Dinosauria</taxon>
        <taxon>Saurischia</taxon>
        <taxon>Theropoda</taxon>
        <taxon>Coelurosauria</taxon>
        <taxon>Aves</taxon>
        <taxon>Neognathae</taxon>
        <taxon>Neoaves</taxon>
        <taxon>Telluraves</taxon>
        <taxon>Australaves</taxon>
        <taxon>Passeriformes</taxon>
        <taxon>Corvoidea</taxon>
        <taxon>Corvidae</taxon>
        <taxon>Corvus</taxon>
    </lineage>
</organism>
<dbReference type="SUPFAM" id="SSF58069">
    <property type="entry name" value="Virus ectodomain"/>
    <property type="match status" value="1"/>
</dbReference>
<sequence>AAIDFHLLSHGHGCEEFEGLCCFNLCSHSQSIHATIQKMKDQIKELKV</sequence>
<feature type="non-terminal residue" evidence="1">
    <location>
        <position position="48"/>
    </location>
</feature>
<protein>
    <submittedName>
        <fullName evidence="1">Uncharacterized protein</fullName>
    </submittedName>
</protein>
<dbReference type="Gene3D" id="1.10.287.210">
    <property type="match status" value="1"/>
</dbReference>
<dbReference type="Proteomes" id="UP000052976">
    <property type="component" value="Unassembled WGS sequence"/>
</dbReference>
<evidence type="ECO:0000313" key="2">
    <source>
        <dbReference type="Proteomes" id="UP000052976"/>
    </source>
</evidence>
<name>A0A091ECF2_CORBR</name>
<proteinExistence type="predicted"/>
<feature type="non-terminal residue" evidence="1">
    <location>
        <position position="1"/>
    </location>
</feature>
<dbReference type="EMBL" id="KK718027">
    <property type="protein sequence ID" value="KFO54079.1"/>
    <property type="molecule type" value="Genomic_DNA"/>
</dbReference>